<proteinExistence type="predicted"/>
<evidence type="ECO:0000313" key="3">
    <source>
        <dbReference type="Proteomes" id="UP001470230"/>
    </source>
</evidence>
<dbReference type="InterPro" id="IPR008271">
    <property type="entry name" value="Ser/Thr_kinase_AS"/>
</dbReference>
<dbReference type="Gene3D" id="1.10.510.10">
    <property type="entry name" value="Transferase(Phosphotransferase) domain 1"/>
    <property type="match status" value="1"/>
</dbReference>
<reference evidence="2 3" key="1">
    <citation type="submission" date="2024-04" db="EMBL/GenBank/DDBJ databases">
        <title>Tritrichomonas musculus Genome.</title>
        <authorList>
            <person name="Alves-Ferreira E."/>
            <person name="Grigg M."/>
            <person name="Lorenzi H."/>
            <person name="Galac M."/>
        </authorList>
    </citation>
    <scope>NUCLEOTIDE SEQUENCE [LARGE SCALE GENOMIC DNA]</scope>
    <source>
        <strain evidence="2 3">EAF2021</strain>
    </source>
</reference>
<dbReference type="InterPro" id="IPR000719">
    <property type="entry name" value="Prot_kinase_dom"/>
</dbReference>
<feature type="domain" description="Protein kinase" evidence="1">
    <location>
        <begin position="1"/>
        <end position="160"/>
    </location>
</feature>
<protein>
    <recommendedName>
        <fullName evidence="1">Protein kinase domain-containing protein</fullName>
    </recommendedName>
</protein>
<sequence length="162" mass="18934">MCIDTLESFISPKKTIPDQYSLMAINRIFQAIEYLHSNNLVYHDIKPSNILLDNNSIPYISVLESIKTKDYFSTKNFELDIYSSPELFELGSVSSPSDLYSFGMKIYYILEKKHKKEEKDKITLLSNTFQNIFKDCINKSPLKRPDRDNIRLCIINELYLNS</sequence>
<dbReference type="Pfam" id="PF00069">
    <property type="entry name" value="Pkinase"/>
    <property type="match status" value="1"/>
</dbReference>
<gene>
    <name evidence="2" type="ORF">M9Y10_005793</name>
</gene>
<dbReference type="PANTHER" id="PTHR24362:SF309">
    <property type="entry name" value="PROTEIN KINASE DOMAIN-CONTAINING PROTEIN"/>
    <property type="match status" value="1"/>
</dbReference>
<dbReference type="PROSITE" id="PS00108">
    <property type="entry name" value="PROTEIN_KINASE_ST"/>
    <property type="match status" value="1"/>
</dbReference>
<dbReference type="SUPFAM" id="SSF56112">
    <property type="entry name" value="Protein kinase-like (PK-like)"/>
    <property type="match status" value="1"/>
</dbReference>
<accession>A0ABR2JD24</accession>
<evidence type="ECO:0000259" key="1">
    <source>
        <dbReference type="PROSITE" id="PS50011"/>
    </source>
</evidence>
<dbReference type="PROSITE" id="PS50011">
    <property type="entry name" value="PROTEIN_KINASE_DOM"/>
    <property type="match status" value="1"/>
</dbReference>
<keyword evidence="3" id="KW-1185">Reference proteome</keyword>
<dbReference type="Proteomes" id="UP001470230">
    <property type="component" value="Unassembled WGS sequence"/>
</dbReference>
<name>A0ABR2JD24_9EUKA</name>
<comment type="caution">
    <text evidence="2">The sequence shown here is derived from an EMBL/GenBank/DDBJ whole genome shotgun (WGS) entry which is preliminary data.</text>
</comment>
<evidence type="ECO:0000313" key="2">
    <source>
        <dbReference type="EMBL" id="KAK8875624.1"/>
    </source>
</evidence>
<dbReference type="EMBL" id="JAPFFF010000012">
    <property type="protein sequence ID" value="KAK8875624.1"/>
    <property type="molecule type" value="Genomic_DNA"/>
</dbReference>
<dbReference type="PANTHER" id="PTHR24362">
    <property type="entry name" value="SERINE/THREONINE-PROTEIN KINASE NEK"/>
    <property type="match status" value="1"/>
</dbReference>
<organism evidence="2 3">
    <name type="scientific">Tritrichomonas musculus</name>
    <dbReference type="NCBI Taxonomy" id="1915356"/>
    <lineage>
        <taxon>Eukaryota</taxon>
        <taxon>Metamonada</taxon>
        <taxon>Parabasalia</taxon>
        <taxon>Tritrichomonadida</taxon>
        <taxon>Tritrichomonadidae</taxon>
        <taxon>Tritrichomonas</taxon>
    </lineage>
</organism>
<dbReference type="InterPro" id="IPR011009">
    <property type="entry name" value="Kinase-like_dom_sf"/>
</dbReference>